<protein>
    <submittedName>
        <fullName evidence="2">Nuclear transport factor 2 family protein</fullName>
    </submittedName>
</protein>
<dbReference type="Pfam" id="PF12680">
    <property type="entry name" value="SnoaL_2"/>
    <property type="match status" value="1"/>
</dbReference>
<dbReference type="SUPFAM" id="SSF54427">
    <property type="entry name" value="NTF2-like"/>
    <property type="match status" value="1"/>
</dbReference>
<proteinExistence type="predicted"/>
<dbReference type="InterPro" id="IPR037401">
    <property type="entry name" value="SnoaL-like"/>
</dbReference>
<accession>A0ABU2MKP8</accession>
<evidence type="ECO:0000259" key="1">
    <source>
        <dbReference type="Pfam" id="PF12680"/>
    </source>
</evidence>
<comment type="caution">
    <text evidence="2">The sequence shown here is derived from an EMBL/GenBank/DDBJ whole genome shotgun (WGS) entry which is preliminary data.</text>
</comment>
<keyword evidence="3" id="KW-1185">Reference proteome</keyword>
<reference evidence="3" key="1">
    <citation type="submission" date="2023-07" db="EMBL/GenBank/DDBJ databases">
        <title>30 novel species of actinomycetes from the DSMZ collection.</title>
        <authorList>
            <person name="Nouioui I."/>
        </authorList>
    </citation>
    <scope>NUCLEOTIDE SEQUENCE [LARGE SCALE GENOMIC DNA]</scope>
    <source>
        <strain evidence="3">DSM 44938</strain>
    </source>
</reference>
<dbReference type="EMBL" id="JAVREL010000002">
    <property type="protein sequence ID" value="MDT0342186.1"/>
    <property type="molecule type" value="Genomic_DNA"/>
</dbReference>
<dbReference type="InterPro" id="IPR032710">
    <property type="entry name" value="NTF2-like_dom_sf"/>
</dbReference>
<gene>
    <name evidence="2" type="ORF">RM590_06020</name>
</gene>
<sequence length="152" mass="16021">MTTDTDTTRAVVRAFLDRFAEGSAERLAELFAEPVDWQIAPNPAVPWIKPRRTRADVAAHYADIAAHTVPEHATAVVDAVVVDGAEAMVAGRLGGTVRATRRPFHSPFALRITVDGAGLISRMCVYEDSLAIADACGADVSDSFKTAGGAAA</sequence>
<feature type="domain" description="SnoaL-like" evidence="1">
    <location>
        <begin position="12"/>
        <end position="122"/>
    </location>
</feature>
<dbReference type="Proteomes" id="UP001183246">
    <property type="component" value="Unassembled WGS sequence"/>
</dbReference>
<dbReference type="Gene3D" id="3.10.450.50">
    <property type="match status" value="1"/>
</dbReference>
<name>A0ABU2MKP8_9ACTN</name>
<dbReference type="RefSeq" id="WP_311703311.1">
    <property type="nucleotide sequence ID" value="NZ_JAVREL010000002.1"/>
</dbReference>
<organism evidence="2 3">
    <name type="scientific">Streptomyces litchfieldiae</name>
    <dbReference type="NCBI Taxonomy" id="3075543"/>
    <lineage>
        <taxon>Bacteria</taxon>
        <taxon>Bacillati</taxon>
        <taxon>Actinomycetota</taxon>
        <taxon>Actinomycetes</taxon>
        <taxon>Kitasatosporales</taxon>
        <taxon>Streptomycetaceae</taxon>
        <taxon>Streptomyces</taxon>
    </lineage>
</organism>
<evidence type="ECO:0000313" key="3">
    <source>
        <dbReference type="Proteomes" id="UP001183246"/>
    </source>
</evidence>
<evidence type="ECO:0000313" key="2">
    <source>
        <dbReference type="EMBL" id="MDT0342186.1"/>
    </source>
</evidence>